<protein>
    <submittedName>
        <fullName evidence="6">CoA-binding protein</fullName>
    </submittedName>
</protein>
<dbReference type="InterPro" id="IPR036291">
    <property type="entry name" value="NAD(P)-bd_dom_sf"/>
</dbReference>
<dbReference type="InterPro" id="IPR032875">
    <property type="entry name" value="Succ_CoA_lig_flav_dom"/>
</dbReference>
<dbReference type="PANTHER" id="PTHR43334:SF1">
    <property type="entry name" value="3-HYDROXYPROPIONATE--COA LIGASE [ADP-FORMING]"/>
    <property type="match status" value="1"/>
</dbReference>
<evidence type="ECO:0000313" key="7">
    <source>
        <dbReference type="Proteomes" id="UP000473278"/>
    </source>
</evidence>
<dbReference type="Gene3D" id="3.30.470.20">
    <property type="entry name" value="ATP-grasp fold, B domain"/>
    <property type="match status" value="1"/>
</dbReference>
<evidence type="ECO:0000256" key="4">
    <source>
        <dbReference type="PROSITE-ProRule" id="PRU00409"/>
    </source>
</evidence>
<dbReference type="InterPro" id="IPR043938">
    <property type="entry name" value="Ligase_CoA_dom"/>
</dbReference>
<evidence type="ECO:0000256" key="3">
    <source>
        <dbReference type="ARBA" id="ARBA00022840"/>
    </source>
</evidence>
<evidence type="ECO:0000313" key="6">
    <source>
        <dbReference type="EMBL" id="NGP77978.1"/>
    </source>
</evidence>
<dbReference type="InterPro" id="IPR051538">
    <property type="entry name" value="Acyl-CoA_Synth/Transferase"/>
</dbReference>
<accession>A0A6M1SZZ0</accession>
<reference evidence="6 7" key="1">
    <citation type="submission" date="2020-02" db="EMBL/GenBank/DDBJ databases">
        <title>Balneolaceae bacterium YR4-1, complete genome.</title>
        <authorList>
            <person name="Li Y."/>
            <person name="Wu S."/>
        </authorList>
    </citation>
    <scope>NUCLEOTIDE SEQUENCE [LARGE SCALE GENOMIC DNA]</scope>
    <source>
        <strain evidence="6 7">YR4-1</strain>
    </source>
</reference>
<evidence type="ECO:0000256" key="1">
    <source>
        <dbReference type="ARBA" id="ARBA00022598"/>
    </source>
</evidence>
<keyword evidence="1" id="KW-0436">Ligase</keyword>
<dbReference type="PROSITE" id="PS50975">
    <property type="entry name" value="ATP_GRASP"/>
    <property type="match status" value="1"/>
</dbReference>
<dbReference type="SUPFAM" id="SSF52210">
    <property type="entry name" value="Succinyl-CoA synthetase domains"/>
    <property type="match status" value="2"/>
</dbReference>
<organism evidence="6 7">
    <name type="scientific">Halalkalibaculum roseum</name>
    <dbReference type="NCBI Taxonomy" id="2709311"/>
    <lineage>
        <taxon>Bacteria</taxon>
        <taxon>Pseudomonadati</taxon>
        <taxon>Balneolota</taxon>
        <taxon>Balneolia</taxon>
        <taxon>Balneolales</taxon>
        <taxon>Balneolaceae</taxon>
        <taxon>Halalkalibaculum</taxon>
    </lineage>
</organism>
<dbReference type="EMBL" id="JAALLT010000004">
    <property type="protein sequence ID" value="NGP77978.1"/>
    <property type="molecule type" value="Genomic_DNA"/>
</dbReference>
<dbReference type="Gene3D" id="3.40.50.261">
    <property type="entry name" value="Succinyl-CoA synthetase domains"/>
    <property type="match status" value="2"/>
</dbReference>
<dbReference type="GO" id="GO:0046872">
    <property type="term" value="F:metal ion binding"/>
    <property type="evidence" value="ECO:0007669"/>
    <property type="project" value="InterPro"/>
</dbReference>
<dbReference type="InterPro" id="IPR003781">
    <property type="entry name" value="CoA-bd"/>
</dbReference>
<dbReference type="RefSeq" id="WP_165143669.1">
    <property type="nucleotide sequence ID" value="NZ_JAALLT010000004.1"/>
</dbReference>
<gene>
    <name evidence="6" type="ORF">G3570_15115</name>
</gene>
<dbReference type="InterPro" id="IPR011761">
    <property type="entry name" value="ATP-grasp"/>
</dbReference>
<dbReference type="AlphaFoldDB" id="A0A6M1SZZ0"/>
<sequence length="686" mass="73195">MLDPFFKPKGVAVIGASRDPHKLGHGVVRNLKEYRYQGPIYPVNKRASEILGEQCFASISDVPDPVDLAVIIVPSKAVPDTLKECGNRGIRYSIVVSGGFSETGEEGRKLEEELKSVADEMNINVIGPNCIGTIDTHTPVNTTFVTGMPEPGEIGFSSQSGAMVAAVIDWARGAGVGFSRIVSLGNQAGINETQMIEALCDDSQTEVITAYIEGVSDGTAFLDSAERASLKKPFVALKGGRGESGAKAVASHTGALAGSAEAYEAAFKRSGVLQAGTMEEMFDWARALAWQPLPEGNKVAVLTNAGGPAILAVDALEKAGLEMAELSKETKEYLRSRLPKAASVSNPVDVLAGSGPGTYAVALDALLTDEHVDALVVIQAPQDWFLPASLAEVVGEVAGVHDKPVIASIMGKASVDEALSILHKRKIPNVAFPERVASILAAMLQRKEWLSTARNEPDLFGVADRKAIKSYATRENWPELLEAYGISLPPQEEVSTKDEALKSAAKIGYPVVLKLISDTVTHKTEIGGVKMGIEDEDGLIRAWNELEDAASKANTGMKGALVQKMLSGGSEVIIGIRQDEQFGPLVLFGTGGTDVELLHDVATGIAPLNSMQAEQLVDKTVAGAKLKGWRNQPEGDRETVLEYLMRMAQLADELPNISELEINPLYVLPKGKGAYAIDIRGTYREE</sequence>
<dbReference type="PANTHER" id="PTHR43334">
    <property type="entry name" value="ACETATE--COA LIGASE [ADP-FORMING]"/>
    <property type="match status" value="1"/>
</dbReference>
<dbReference type="Gene3D" id="3.40.50.720">
    <property type="entry name" value="NAD(P)-binding Rossmann-like Domain"/>
    <property type="match status" value="1"/>
</dbReference>
<dbReference type="Pfam" id="PF19045">
    <property type="entry name" value="Ligase_CoA_2"/>
    <property type="match status" value="1"/>
</dbReference>
<keyword evidence="2 4" id="KW-0547">Nucleotide-binding</keyword>
<dbReference type="GO" id="GO:0005524">
    <property type="term" value="F:ATP binding"/>
    <property type="evidence" value="ECO:0007669"/>
    <property type="project" value="UniProtKB-UniRule"/>
</dbReference>
<comment type="caution">
    <text evidence="6">The sequence shown here is derived from an EMBL/GenBank/DDBJ whole genome shotgun (WGS) entry which is preliminary data.</text>
</comment>
<dbReference type="Pfam" id="PF13607">
    <property type="entry name" value="Succ_CoA_lig"/>
    <property type="match status" value="1"/>
</dbReference>
<dbReference type="Pfam" id="PF13380">
    <property type="entry name" value="CoA_binding_2"/>
    <property type="match status" value="1"/>
</dbReference>
<dbReference type="Gene3D" id="3.30.1490.20">
    <property type="entry name" value="ATP-grasp fold, A domain"/>
    <property type="match status" value="1"/>
</dbReference>
<evidence type="ECO:0000259" key="5">
    <source>
        <dbReference type="PROSITE" id="PS50975"/>
    </source>
</evidence>
<dbReference type="SUPFAM" id="SSF51735">
    <property type="entry name" value="NAD(P)-binding Rossmann-fold domains"/>
    <property type="match status" value="1"/>
</dbReference>
<keyword evidence="3 4" id="KW-0067">ATP-binding</keyword>
<dbReference type="SMART" id="SM00881">
    <property type="entry name" value="CoA_binding"/>
    <property type="match status" value="1"/>
</dbReference>
<evidence type="ECO:0000256" key="2">
    <source>
        <dbReference type="ARBA" id="ARBA00022741"/>
    </source>
</evidence>
<dbReference type="Pfam" id="PF13549">
    <property type="entry name" value="ATP-grasp_5"/>
    <property type="match status" value="1"/>
</dbReference>
<feature type="domain" description="ATP-grasp" evidence="5">
    <location>
        <begin position="478"/>
        <end position="514"/>
    </location>
</feature>
<dbReference type="GO" id="GO:0043758">
    <property type="term" value="F:acetate-CoA ligase (ADP-forming) activity"/>
    <property type="evidence" value="ECO:0007669"/>
    <property type="project" value="InterPro"/>
</dbReference>
<name>A0A6M1SZZ0_9BACT</name>
<proteinExistence type="predicted"/>
<keyword evidence="7" id="KW-1185">Reference proteome</keyword>
<dbReference type="SUPFAM" id="SSF56059">
    <property type="entry name" value="Glutathione synthetase ATP-binding domain-like"/>
    <property type="match status" value="1"/>
</dbReference>
<dbReference type="Proteomes" id="UP000473278">
    <property type="component" value="Unassembled WGS sequence"/>
</dbReference>
<dbReference type="InterPro" id="IPR013815">
    <property type="entry name" value="ATP_grasp_subdomain_1"/>
</dbReference>
<dbReference type="InterPro" id="IPR016102">
    <property type="entry name" value="Succinyl-CoA_synth-like"/>
</dbReference>